<reference evidence="5 6" key="1">
    <citation type="submission" date="2018-11" db="EMBL/GenBank/DDBJ databases">
        <authorList>
            <person name="Li F."/>
        </authorList>
    </citation>
    <scope>NUCLEOTIDE SEQUENCE [LARGE SCALE GENOMIC DNA]</scope>
    <source>
        <strain evidence="5 6">YS17T</strain>
    </source>
</reference>
<dbReference type="PANTHER" id="PTHR48094:SF11">
    <property type="entry name" value="GLUTATHIONE-INDEPENDENT GLYOXALASE HSP31-RELATED"/>
    <property type="match status" value="1"/>
</dbReference>
<dbReference type="SUPFAM" id="SSF52317">
    <property type="entry name" value="Class I glutamine amidotransferase-like"/>
    <property type="match status" value="1"/>
</dbReference>
<dbReference type="PANTHER" id="PTHR48094">
    <property type="entry name" value="PROTEIN/NUCLEIC ACID DEGLYCASE DJ-1-RELATED"/>
    <property type="match status" value="1"/>
</dbReference>
<evidence type="ECO:0000256" key="3">
    <source>
        <dbReference type="ARBA" id="ARBA00038493"/>
    </source>
</evidence>
<proteinExistence type="inferred from homology"/>
<dbReference type="RefSeq" id="WP_124235829.1">
    <property type="nucleotide sequence ID" value="NZ_JBHUFI010000009.1"/>
</dbReference>
<dbReference type="InterPro" id="IPR002818">
    <property type="entry name" value="DJ-1/PfpI"/>
</dbReference>
<dbReference type="Gene3D" id="3.40.50.880">
    <property type="match status" value="1"/>
</dbReference>
<evidence type="ECO:0000313" key="6">
    <source>
        <dbReference type="Proteomes" id="UP000275225"/>
    </source>
</evidence>
<keyword evidence="6" id="KW-1185">Reference proteome</keyword>
<dbReference type="GO" id="GO:0019172">
    <property type="term" value="F:glyoxalase III activity"/>
    <property type="evidence" value="ECO:0007669"/>
    <property type="project" value="TreeGrafter"/>
</dbReference>
<evidence type="ECO:0000256" key="1">
    <source>
        <dbReference type="ARBA" id="ARBA00023016"/>
    </source>
</evidence>
<comment type="caution">
    <text evidence="5">The sequence shown here is derived from an EMBL/GenBank/DDBJ whole genome shotgun (WGS) entry which is preliminary data.</text>
</comment>
<evidence type="ECO:0000313" key="5">
    <source>
        <dbReference type="EMBL" id="RQN09375.1"/>
    </source>
</evidence>
<dbReference type="InterPro" id="IPR029062">
    <property type="entry name" value="Class_I_gatase-like"/>
</dbReference>
<dbReference type="OrthoDB" id="9792284at2"/>
<dbReference type="AlphaFoldDB" id="A0A3N6X5H4"/>
<dbReference type="InterPro" id="IPR050325">
    <property type="entry name" value="Prot/Nucl_acid_deglycase"/>
</dbReference>
<keyword evidence="5" id="KW-0808">Transferase</keyword>
<evidence type="ECO:0000259" key="4">
    <source>
        <dbReference type="Pfam" id="PF01965"/>
    </source>
</evidence>
<comment type="similarity">
    <text evidence="3">Belongs to the peptidase C56 family. HSP31-like subfamily.</text>
</comment>
<sequence>MTRALLVMTSHDDLGGVRDTGYFVGEAAHPWKVFRDAGWQVDLASIEGGEPPQDGRDEDDPIQTEFLAMTADELVDTPKLSDVDPADYDAVYFVGGHGAMWDFPTSPAVDDIARAVYHAGGVVAAVCHGPAALANIRLEDGTPLASGKRVAGFANDEEAAVGLTEAVPFLLADKLESIGATHVPGPNFTENVVVDGRLVTGQNPQSAAGVARETLAVVGG</sequence>
<dbReference type="GO" id="GO:0016740">
    <property type="term" value="F:transferase activity"/>
    <property type="evidence" value="ECO:0007669"/>
    <property type="project" value="UniProtKB-KW"/>
</dbReference>
<keyword evidence="2" id="KW-0456">Lyase</keyword>
<name>A0A3N6X5H4_9ACTN</name>
<accession>A0A3N6X5H4</accession>
<keyword evidence="5" id="KW-0315">Glutamine amidotransferase</keyword>
<dbReference type="CDD" id="cd03141">
    <property type="entry name" value="GATase1_Hsp31_like"/>
    <property type="match status" value="1"/>
</dbReference>
<dbReference type="Proteomes" id="UP000275225">
    <property type="component" value="Unassembled WGS sequence"/>
</dbReference>
<gene>
    <name evidence="5" type="ORF">EHW97_03800</name>
</gene>
<keyword evidence="1" id="KW-0346">Stress response</keyword>
<dbReference type="GO" id="GO:0005737">
    <property type="term" value="C:cytoplasm"/>
    <property type="evidence" value="ECO:0007669"/>
    <property type="project" value="TreeGrafter"/>
</dbReference>
<evidence type="ECO:0000256" key="2">
    <source>
        <dbReference type="ARBA" id="ARBA00023239"/>
    </source>
</evidence>
<protein>
    <submittedName>
        <fullName evidence="5">Type 1 glutamine amidotransferase domain-containing protein</fullName>
    </submittedName>
</protein>
<organism evidence="5 6">
    <name type="scientific">Aeromicrobium camelliae</name>
    <dbReference type="NCBI Taxonomy" id="1538144"/>
    <lineage>
        <taxon>Bacteria</taxon>
        <taxon>Bacillati</taxon>
        <taxon>Actinomycetota</taxon>
        <taxon>Actinomycetes</taxon>
        <taxon>Propionibacteriales</taxon>
        <taxon>Nocardioidaceae</taxon>
        <taxon>Aeromicrobium</taxon>
    </lineage>
</organism>
<dbReference type="GO" id="GO:0019243">
    <property type="term" value="P:methylglyoxal catabolic process to D-lactate via S-lactoyl-glutathione"/>
    <property type="evidence" value="ECO:0007669"/>
    <property type="project" value="TreeGrafter"/>
</dbReference>
<dbReference type="EMBL" id="RQJX01000003">
    <property type="protein sequence ID" value="RQN09375.1"/>
    <property type="molecule type" value="Genomic_DNA"/>
</dbReference>
<feature type="domain" description="DJ-1/PfpI" evidence="4">
    <location>
        <begin position="26"/>
        <end position="215"/>
    </location>
</feature>
<dbReference type="Pfam" id="PF01965">
    <property type="entry name" value="DJ-1_PfpI"/>
    <property type="match status" value="1"/>
</dbReference>